<gene>
    <name evidence="5" type="ORF">LY89DRAFT_562687</name>
</gene>
<organism evidence="5 6">
    <name type="scientific">Mollisia scopiformis</name>
    <name type="common">Conifer needle endophyte fungus</name>
    <name type="synonym">Phialocephala scopiformis</name>
    <dbReference type="NCBI Taxonomy" id="149040"/>
    <lineage>
        <taxon>Eukaryota</taxon>
        <taxon>Fungi</taxon>
        <taxon>Dikarya</taxon>
        <taxon>Ascomycota</taxon>
        <taxon>Pezizomycotina</taxon>
        <taxon>Leotiomycetes</taxon>
        <taxon>Helotiales</taxon>
        <taxon>Mollisiaceae</taxon>
        <taxon>Mollisia</taxon>
    </lineage>
</organism>
<dbReference type="GO" id="GO:0006351">
    <property type="term" value="P:DNA-templated transcription"/>
    <property type="evidence" value="ECO:0007669"/>
    <property type="project" value="InterPro"/>
</dbReference>
<dbReference type="PANTHER" id="PTHR47431">
    <property type="entry name" value="ZN(II)2CYS6 TRANSCRIPTION FACTOR (EUROFUNG)-RELATED"/>
    <property type="match status" value="1"/>
</dbReference>
<dbReference type="GO" id="GO:0008270">
    <property type="term" value="F:zinc ion binding"/>
    <property type="evidence" value="ECO:0007669"/>
    <property type="project" value="InterPro"/>
</dbReference>
<dbReference type="AlphaFoldDB" id="A0A194XFY4"/>
<sequence>RTRMRAAKACLACRSRHMKCDSVEPKCTRCQLDAKTCIYTKSRRGGSHKLTPCKESPRMRDTSTASNGRTPGLETDFGSFESLASAPATEGLSYTNLYDDEPRNEPQEPDLISLYYRYFHSGHPIVLPSAHLLSRRKTNPSSLEHLIPVMEYIGAKFDAKIDSSKYEQIADKAISLAKLPANGFSVQTLVLYALAKHADDWYDIADIYVDRASNIALSIGMERREFAALHGEGASVLEESWRRTSWTLYMTDAAFAAIGHRPKHRLQNVDFVVDLPCEDLEYETGDIPSPRTFEEYDNREFLDEEDIIFSSMTYLIDAIRIASSTMSFKHTPYLSDSQGIIAADAKFVNWFLYLPRCKQEAVNEDGTVDETMFLALITLNIEKVLLHRPYSALAFSDIEARSKCTPPADQRQSRDMQRSILLHTAKVLEATTSTIMMFALPAPFIHHSPLAICALALAVMAQVSACKHVLRLSDKTTTDEKAKCRAEAYGIGRDRVRLGLGALRSAVHVWGLARRSVREVVGVSKELL</sequence>
<feature type="non-terminal residue" evidence="5">
    <location>
        <position position="1"/>
    </location>
</feature>
<evidence type="ECO:0000256" key="1">
    <source>
        <dbReference type="ARBA" id="ARBA00022723"/>
    </source>
</evidence>
<dbReference type="InterPro" id="IPR007219">
    <property type="entry name" value="XnlR_reg_dom"/>
</dbReference>
<dbReference type="InterPro" id="IPR001138">
    <property type="entry name" value="Zn2Cys6_DnaBD"/>
</dbReference>
<keyword evidence="6" id="KW-1185">Reference proteome</keyword>
<dbReference type="CDD" id="cd12148">
    <property type="entry name" value="fungal_TF_MHR"/>
    <property type="match status" value="1"/>
</dbReference>
<dbReference type="PROSITE" id="PS00463">
    <property type="entry name" value="ZN2_CY6_FUNGAL_1"/>
    <property type="match status" value="1"/>
</dbReference>
<name>A0A194XFY4_MOLSC</name>
<dbReference type="Proteomes" id="UP000070700">
    <property type="component" value="Unassembled WGS sequence"/>
</dbReference>
<protein>
    <recommendedName>
        <fullName evidence="4">Zn(2)-C6 fungal-type domain-containing protein</fullName>
    </recommendedName>
</protein>
<reference evidence="5 6" key="1">
    <citation type="submission" date="2015-10" db="EMBL/GenBank/DDBJ databases">
        <title>Full genome of DAOMC 229536 Phialocephala scopiformis, a fungal endophyte of spruce producing the potent anti-insectan compound rugulosin.</title>
        <authorList>
            <consortium name="DOE Joint Genome Institute"/>
            <person name="Walker A.K."/>
            <person name="Frasz S.L."/>
            <person name="Seifert K.A."/>
            <person name="Miller J.D."/>
            <person name="Mondo S.J."/>
            <person name="Labutti K."/>
            <person name="Lipzen A."/>
            <person name="Dockter R."/>
            <person name="Kennedy M."/>
            <person name="Grigoriev I.V."/>
            <person name="Spatafora J.W."/>
        </authorList>
    </citation>
    <scope>NUCLEOTIDE SEQUENCE [LARGE SCALE GENOMIC DNA]</scope>
    <source>
        <strain evidence="5 6">CBS 120377</strain>
    </source>
</reference>
<keyword evidence="2" id="KW-0539">Nucleus</keyword>
<accession>A0A194XFY4</accession>
<feature type="region of interest" description="Disordered" evidence="3">
    <location>
        <begin position="44"/>
        <end position="72"/>
    </location>
</feature>
<dbReference type="SMART" id="SM00066">
    <property type="entry name" value="GAL4"/>
    <property type="match status" value="1"/>
</dbReference>
<feature type="non-terminal residue" evidence="5">
    <location>
        <position position="528"/>
    </location>
</feature>
<dbReference type="EMBL" id="KQ947411">
    <property type="protein sequence ID" value="KUJ19039.1"/>
    <property type="molecule type" value="Genomic_DNA"/>
</dbReference>
<dbReference type="InterPro" id="IPR036864">
    <property type="entry name" value="Zn2-C6_fun-type_DNA-bd_sf"/>
</dbReference>
<keyword evidence="1" id="KW-0479">Metal-binding</keyword>
<feature type="domain" description="Zn(2)-C6 fungal-type" evidence="4">
    <location>
        <begin position="9"/>
        <end position="39"/>
    </location>
</feature>
<dbReference type="GO" id="GO:0000981">
    <property type="term" value="F:DNA-binding transcription factor activity, RNA polymerase II-specific"/>
    <property type="evidence" value="ECO:0007669"/>
    <property type="project" value="InterPro"/>
</dbReference>
<evidence type="ECO:0000259" key="4">
    <source>
        <dbReference type="PROSITE" id="PS50048"/>
    </source>
</evidence>
<dbReference type="PROSITE" id="PS50048">
    <property type="entry name" value="ZN2_CY6_FUNGAL_2"/>
    <property type="match status" value="1"/>
</dbReference>
<dbReference type="InParanoid" id="A0A194XFY4"/>
<dbReference type="Gene3D" id="4.10.240.10">
    <property type="entry name" value="Zn(2)-C6 fungal-type DNA-binding domain"/>
    <property type="match status" value="1"/>
</dbReference>
<dbReference type="KEGG" id="psco:LY89DRAFT_562687"/>
<dbReference type="SUPFAM" id="SSF57701">
    <property type="entry name" value="Zn2/Cys6 DNA-binding domain"/>
    <property type="match status" value="1"/>
</dbReference>
<dbReference type="Pfam" id="PF00172">
    <property type="entry name" value="Zn_clus"/>
    <property type="match status" value="1"/>
</dbReference>
<evidence type="ECO:0000256" key="2">
    <source>
        <dbReference type="ARBA" id="ARBA00023242"/>
    </source>
</evidence>
<proteinExistence type="predicted"/>
<dbReference type="Pfam" id="PF04082">
    <property type="entry name" value="Fungal_trans"/>
    <property type="match status" value="1"/>
</dbReference>
<dbReference type="GeneID" id="28818208"/>
<dbReference type="OrthoDB" id="2399539at2759"/>
<evidence type="ECO:0000256" key="3">
    <source>
        <dbReference type="SAM" id="MobiDB-lite"/>
    </source>
</evidence>
<evidence type="ECO:0000313" key="5">
    <source>
        <dbReference type="EMBL" id="KUJ19039.1"/>
    </source>
</evidence>
<dbReference type="GO" id="GO:0003677">
    <property type="term" value="F:DNA binding"/>
    <property type="evidence" value="ECO:0007669"/>
    <property type="project" value="InterPro"/>
</dbReference>
<dbReference type="CDD" id="cd00067">
    <property type="entry name" value="GAL4"/>
    <property type="match status" value="1"/>
</dbReference>
<dbReference type="RefSeq" id="XP_018073394.1">
    <property type="nucleotide sequence ID" value="XM_018208482.1"/>
</dbReference>
<evidence type="ECO:0000313" key="6">
    <source>
        <dbReference type="Proteomes" id="UP000070700"/>
    </source>
</evidence>
<dbReference type="PANTHER" id="PTHR47431:SF4">
    <property type="entry name" value="ZN(II)2CYS6 TRANSCRIPTION FACTOR (EUROFUNG)"/>
    <property type="match status" value="1"/>
</dbReference>